<keyword evidence="1" id="KW-1188">Viral release from host cell</keyword>
<evidence type="ECO:0000256" key="2">
    <source>
        <dbReference type="SAM" id="Phobius"/>
    </source>
</evidence>
<dbReference type="Proteomes" id="UP000033115">
    <property type="component" value="Chromosome"/>
</dbReference>
<protein>
    <submittedName>
        <fullName evidence="4">Phage protein</fullName>
    </submittedName>
</protein>
<keyword evidence="2" id="KW-0812">Transmembrane</keyword>
<feature type="transmembrane region" description="Helical" evidence="2">
    <location>
        <begin position="425"/>
        <end position="443"/>
    </location>
</feature>
<keyword evidence="2" id="KW-1133">Transmembrane helix</keyword>
<feature type="transmembrane region" description="Helical" evidence="2">
    <location>
        <begin position="455"/>
        <end position="479"/>
    </location>
</feature>
<dbReference type="InterPro" id="IPR010090">
    <property type="entry name" value="Phage_tape_meas"/>
</dbReference>
<dbReference type="NCBIfam" id="TIGR01760">
    <property type="entry name" value="tape_meas_TP901"/>
    <property type="match status" value="1"/>
</dbReference>
<sequence length="708" mass="73815">MSVNVGTAISFLTLDNTGFMNGLKAAGSELSVFSNSSANIEDKIKGVGSAMSSVGGTMTKAVTLPLVGIGTASAKASMDFEAQMSKVKAISGATGSGFNDMREQAIKLGADTSFSASEAAGGMENLASAGFNTKEIMTAMPGMLSLAAAGGVDIATASDIASSSLRGFGMEADKTTHVADVLAAVAGKTNAGITDTGEAMKYIAPVAKSLGVSFEDTSAAIGLLSNAGIKGSQAGTTLRSALTSLASPSKKATSAMKDLGMNFFDVQGKMLPLGQVIQQLQDKTKGLTQQQKASTMETLFGKEAMSGMLALVDQGGGKFNELSNGLKKCDGASKEMADTMQDNLKGSLEAMKGSIETAAIRIGDVLAPGIKKCANFIADLTNKFSTLPKPIQTIIVYVGLLFASIGPVLLIFSKTIGMFAPAIKLIGKLGSGITALSKTFSALKTGASVFTALPGLISPPVLIVVGIIAGLALIVYEVIKHWDFFKKYIFAFGTFLKNIFKEMWDYISKSIEGWKLIFQGFGSFLSKVVEGWKLIFKGLWTGISDIGKHIIDGLVEGLEGGIGKVGAVVGKLGNKIKDGFKSILGIHSPSKVFAEYGGFIGEGLVEGIDGQEQKIDTKFGGIANKIKGLASTKPNFTGLNSLDINGAKSKVGTASKQFTLHNDVKMYVTLADTGEKGTKQLTDSLKTMAQNSLKNAQIELFMNDVVRN</sequence>
<keyword evidence="5" id="KW-1185">Reference proteome</keyword>
<reference evidence="4 5" key="1">
    <citation type="journal article" date="2015" name="J. Biotechnol.">
        <title>Complete genome sequence of a malodorant-producing acetogen, Clostridium scatologenes ATCC 25775(T).</title>
        <authorList>
            <person name="Zhu Z."/>
            <person name="Guo T."/>
            <person name="Zheng H."/>
            <person name="Song T."/>
            <person name="Ouyang P."/>
            <person name="Xie J."/>
        </authorList>
    </citation>
    <scope>NUCLEOTIDE SEQUENCE [LARGE SCALE GENOMIC DNA]</scope>
    <source>
        <strain evidence="4 5">ATCC 25775</strain>
    </source>
</reference>
<organism evidence="4 5">
    <name type="scientific">Clostridium scatologenes</name>
    <dbReference type="NCBI Taxonomy" id="1548"/>
    <lineage>
        <taxon>Bacteria</taxon>
        <taxon>Bacillati</taxon>
        <taxon>Bacillota</taxon>
        <taxon>Clostridia</taxon>
        <taxon>Eubacteriales</taxon>
        <taxon>Clostridiaceae</taxon>
        <taxon>Clostridium</taxon>
    </lineage>
</organism>
<accession>A0A0E3K1L2</accession>
<feature type="transmembrane region" description="Helical" evidence="2">
    <location>
        <begin position="394"/>
        <end position="413"/>
    </location>
</feature>
<dbReference type="STRING" id="1548.CSCA_3005"/>
<proteinExistence type="predicted"/>
<keyword evidence="2" id="KW-0472">Membrane</keyword>
<dbReference type="AlphaFoldDB" id="A0A0E3K1L2"/>
<dbReference type="KEGG" id="csq:CSCA_3005"/>
<feature type="domain" description="Phage tail tape measure protein" evidence="3">
    <location>
        <begin position="102"/>
        <end position="301"/>
    </location>
</feature>
<dbReference type="RefSeq" id="WP_029160921.1">
    <property type="nucleotide sequence ID" value="NZ_CP009933.1"/>
</dbReference>
<name>A0A0E3K1L2_CLOSL</name>
<dbReference type="HOGENOM" id="CLU_002005_2_0_9"/>
<dbReference type="EMBL" id="CP009933">
    <property type="protein sequence ID" value="AKA70130.1"/>
    <property type="molecule type" value="Genomic_DNA"/>
</dbReference>
<evidence type="ECO:0000256" key="1">
    <source>
        <dbReference type="ARBA" id="ARBA00022612"/>
    </source>
</evidence>
<evidence type="ECO:0000313" key="4">
    <source>
        <dbReference type="EMBL" id="AKA70130.1"/>
    </source>
</evidence>
<evidence type="ECO:0000259" key="3">
    <source>
        <dbReference type="Pfam" id="PF10145"/>
    </source>
</evidence>
<dbReference type="Pfam" id="PF10145">
    <property type="entry name" value="PhageMin_Tail"/>
    <property type="match status" value="1"/>
</dbReference>
<gene>
    <name evidence="4" type="ORF">CSCA_3005</name>
</gene>
<evidence type="ECO:0000313" key="5">
    <source>
        <dbReference type="Proteomes" id="UP000033115"/>
    </source>
</evidence>
<dbReference type="PANTHER" id="PTHR37813">
    <property type="entry name" value="FELS-2 PROPHAGE PROTEIN"/>
    <property type="match status" value="1"/>
</dbReference>
<dbReference type="PANTHER" id="PTHR37813:SF1">
    <property type="entry name" value="FELS-2 PROPHAGE PROTEIN"/>
    <property type="match status" value="1"/>
</dbReference>